<evidence type="ECO:0000256" key="3">
    <source>
        <dbReference type="ARBA" id="ARBA00022827"/>
    </source>
</evidence>
<dbReference type="Gene3D" id="2.40.110.10">
    <property type="entry name" value="Butyryl-CoA Dehydrogenase, subunit A, domain 2"/>
    <property type="match status" value="1"/>
</dbReference>
<name>A0ABW7BX88_9ACTN</name>
<keyword evidence="4" id="KW-0560">Oxidoreductase</keyword>
<sequence>MNLHPDPLLTEVRKALRKGLAGVEPRKGLHGAPVTDGSSGPTRPVLDALDASAFERPVSAGGLGLGLTAGVLVGEELGRAARGNSYRADALAADLGHPAGAALAGFETLPAGGRVAAVPVAGGWELTGTATVDDVTADRFLVAARTGDGSVLLTVGRGAPGLSVEDACWPPAVRFDRTPVSVGEVAGPLDDAPAGPLSRARLRQAGYLLGIAAGAHRTAVEYAGFRRQFGTRLRDLPAVSFPLARALVEVRATRAAVYRGAWLVDSEPGAVGTAPAVALAMAAETARDVVRLSMQTCGVRAMTPELGLHRYHRLAAAESARYGDPAALWRAVGADRVREARRSRAAAVFPG</sequence>
<dbReference type="Proteomes" id="UP001604282">
    <property type="component" value="Unassembled WGS sequence"/>
</dbReference>
<protein>
    <submittedName>
        <fullName evidence="7">Acyl-CoA dehydrogenase family protein</fullName>
    </submittedName>
</protein>
<proteinExistence type="inferred from homology"/>
<evidence type="ECO:0000256" key="5">
    <source>
        <dbReference type="SAM" id="MobiDB-lite"/>
    </source>
</evidence>
<dbReference type="EMBL" id="JBICZW010000017">
    <property type="protein sequence ID" value="MFG3192133.1"/>
    <property type="molecule type" value="Genomic_DNA"/>
</dbReference>
<comment type="similarity">
    <text evidence="1">Belongs to the acyl-CoA dehydrogenase family.</text>
</comment>
<keyword evidence="3" id="KW-0274">FAD</keyword>
<reference evidence="7 8" key="1">
    <citation type="submission" date="2024-10" db="EMBL/GenBank/DDBJ databases">
        <title>The Natural Products Discovery Center: Release of the First 8490 Sequenced Strains for Exploring Actinobacteria Biosynthetic Diversity.</title>
        <authorList>
            <person name="Kalkreuter E."/>
            <person name="Kautsar S.A."/>
            <person name="Yang D."/>
            <person name="Bader C.D."/>
            <person name="Teijaro C.N."/>
            <person name="Fluegel L."/>
            <person name="Davis C.M."/>
            <person name="Simpson J.R."/>
            <person name="Lauterbach L."/>
            <person name="Steele A.D."/>
            <person name="Gui C."/>
            <person name="Meng S."/>
            <person name="Li G."/>
            <person name="Viehrig K."/>
            <person name="Ye F."/>
            <person name="Su P."/>
            <person name="Kiefer A.F."/>
            <person name="Nichols A."/>
            <person name="Cepeda A.J."/>
            <person name="Yan W."/>
            <person name="Fan B."/>
            <person name="Jiang Y."/>
            <person name="Adhikari A."/>
            <person name="Zheng C.-J."/>
            <person name="Schuster L."/>
            <person name="Cowan T.M."/>
            <person name="Smanski M.J."/>
            <person name="Chevrette M.G."/>
            <person name="De Carvalho L.P.S."/>
            <person name="Shen B."/>
        </authorList>
    </citation>
    <scope>NUCLEOTIDE SEQUENCE [LARGE SCALE GENOMIC DNA]</scope>
    <source>
        <strain evidence="7 8">NPDC048229</strain>
    </source>
</reference>
<dbReference type="InterPro" id="IPR046373">
    <property type="entry name" value="Acyl-CoA_Oxase/DH_mid-dom_sf"/>
</dbReference>
<gene>
    <name evidence="7" type="ORF">ACGFYS_24690</name>
</gene>
<comment type="caution">
    <text evidence="7">The sequence shown here is derived from an EMBL/GenBank/DDBJ whole genome shotgun (WGS) entry which is preliminary data.</text>
</comment>
<dbReference type="InterPro" id="IPR009075">
    <property type="entry name" value="AcylCo_DH/oxidase_C"/>
</dbReference>
<evidence type="ECO:0000313" key="7">
    <source>
        <dbReference type="EMBL" id="MFG3192133.1"/>
    </source>
</evidence>
<evidence type="ECO:0000313" key="8">
    <source>
        <dbReference type="Proteomes" id="UP001604282"/>
    </source>
</evidence>
<evidence type="ECO:0000256" key="1">
    <source>
        <dbReference type="ARBA" id="ARBA00009347"/>
    </source>
</evidence>
<dbReference type="PANTHER" id="PTHR43884">
    <property type="entry name" value="ACYL-COA DEHYDROGENASE"/>
    <property type="match status" value="1"/>
</dbReference>
<dbReference type="InterPro" id="IPR009100">
    <property type="entry name" value="AcylCoA_DH/oxidase_NM_dom_sf"/>
</dbReference>
<dbReference type="InterPro" id="IPR036250">
    <property type="entry name" value="AcylCo_DH-like_C"/>
</dbReference>
<evidence type="ECO:0000256" key="4">
    <source>
        <dbReference type="ARBA" id="ARBA00023002"/>
    </source>
</evidence>
<dbReference type="Pfam" id="PF00441">
    <property type="entry name" value="Acyl-CoA_dh_1"/>
    <property type="match status" value="1"/>
</dbReference>
<evidence type="ECO:0000256" key="2">
    <source>
        <dbReference type="ARBA" id="ARBA00022630"/>
    </source>
</evidence>
<dbReference type="SUPFAM" id="SSF56645">
    <property type="entry name" value="Acyl-CoA dehydrogenase NM domain-like"/>
    <property type="match status" value="1"/>
</dbReference>
<dbReference type="PANTHER" id="PTHR43884:SF20">
    <property type="entry name" value="ACYL-COA DEHYDROGENASE FADE28"/>
    <property type="match status" value="1"/>
</dbReference>
<organism evidence="7 8">
    <name type="scientific">Streptomyces omiyaensis</name>
    <dbReference type="NCBI Taxonomy" id="68247"/>
    <lineage>
        <taxon>Bacteria</taxon>
        <taxon>Bacillati</taxon>
        <taxon>Actinomycetota</taxon>
        <taxon>Actinomycetes</taxon>
        <taxon>Kitasatosporales</taxon>
        <taxon>Streptomycetaceae</taxon>
        <taxon>Streptomyces</taxon>
    </lineage>
</organism>
<accession>A0ABW7BX88</accession>
<keyword evidence="8" id="KW-1185">Reference proteome</keyword>
<dbReference type="RefSeq" id="WP_189851511.1">
    <property type="nucleotide sequence ID" value="NZ_BMVV01000017.1"/>
</dbReference>
<feature type="domain" description="Acyl-CoA dehydrogenase/oxidase C-terminal" evidence="6">
    <location>
        <begin position="197"/>
        <end position="318"/>
    </location>
</feature>
<dbReference type="Gene3D" id="1.20.140.10">
    <property type="entry name" value="Butyryl-CoA Dehydrogenase, subunit A, domain 3"/>
    <property type="match status" value="1"/>
</dbReference>
<evidence type="ECO:0000259" key="6">
    <source>
        <dbReference type="Pfam" id="PF00441"/>
    </source>
</evidence>
<feature type="region of interest" description="Disordered" evidence="5">
    <location>
        <begin position="24"/>
        <end position="43"/>
    </location>
</feature>
<dbReference type="SUPFAM" id="SSF47203">
    <property type="entry name" value="Acyl-CoA dehydrogenase C-terminal domain-like"/>
    <property type="match status" value="1"/>
</dbReference>
<keyword evidence="2" id="KW-0285">Flavoprotein</keyword>